<dbReference type="GO" id="GO:0003723">
    <property type="term" value="F:RNA binding"/>
    <property type="evidence" value="ECO:0007669"/>
    <property type="project" value="UniProtKB-UniRule"/>
</dbReference>
<dbReference type="GO" id="GO:0005737">
    <property type="term" value="C:cytoplasm"/>
    <property type="evidence" value="ECO:0007669"/>
    <property type="project" value="UniProtKB-ARBA"/>
</dbReference>
<gene>
    <name evidence="6" type="ORF">Pfra01_000541600</name>
</gene>
<keyword evidence="1 2" id="KW-0694">RNA-binding</keyword>
<dbReference type="PANTHER" id="PTHR22792:SF132">
    <property type="entry name" value="LA-RELATED PROTEIN 1"/>
    <property type="match status" value="1"/>
</dbReference>
<evidence type="ECO:0000313" key="6">
    <source>
        <dbReference type="EMBL" id="GMF27375.1"/>
    </source>
</evidence>
<dbReference type="CDD" id="cd07323">
    <property type="entry name" value="LAM"/>
    <property type="match status" value="1"/>
</dbReference>
<dbReference type="InterPro" id="IPR012677">
    <property type="entry name" value="Nucleotide-bd_a/b_plait_sf"/>
</dbReference>
<comment type="caution">
    <text evidence="6">The sequence shown here is derived from an EMBL/GenBank/DDBJ whole genome shotgun (WGS) entry which is preliminary data.</text>
</comment>
<feature type="compositionally biased region" description="Pro residues" evidence="3">
    <location>
        <begin position="106"/>
        <end position="116"/>
    </location>
</feature>
<dbReference type="InterPro" id="IPR036388">
    <property type="entry name" value="WH-like_DNA-bd_sf"/>
</dbReference>
<feature type="region of interest" description="Disordered" evidence="3">
    <location>
        <begin position="1"/>
        <end position="45"/>
    </location>
</feature>
<dbReference type="PANTHER" id="PTHR22792">
    <property type="entry name" value="LUPUS LA PROTEIN-RELATED"/>
    <property type="match status" value="1"/>
</dbReference>
<evidence type="ECO:0000313" key="7">
    <source>
        <dbReference type="Proteomes" id="UP001165121"/>
    </source>
</evidence>
<feature type="compositionally biased region" description="Polar residues" evidence="3">
    <location>
        <begin position="94"/>
        <end position="104"/>
    </location>
</feature>
<dbReference type="Gene3D" id="3.30.70.330">
    <property type="match status" value="1"/>
</dbReference>
<evidence type="ECO:0000259" key="5">
    <source>
        <dbReference type="PROSITE" id="PS51938"/>
    </source>
</evidence>
<dbReference type="InterPro" id="IPR012340">
    <property type="entry name" value="NA-bd_OB-fold"/>
</dbReference>
<dbReference type="EMBL" id="BSXT01000436">
    <property type="protein sequence ID" value="GMF27375.1"/>
    <property type="molecule type" value="Genomic_DNA"/>
</dbReference>
<protein>
    <submittedName>
        <fullName evidence="6">Unnamed protein product</fullName>
    </submittedName>
</protein>
<dbReference type="InterPro" id="IPR035979">
    <property type="entry name" value="RBD_domain_sf"/>
</dbReference>
<feature type="region of interest" description="Disordered" evidence="3">
    <location>
        <begin position="486"/>
        <end position="625"/>
    </location>
</feature>
<evidence type="ECO:0000256" key="2">
    <source>
        <dbReference type="PROSITE-ProRule" id="PRU00332"/>
    </source>
</evidence>
<dbReference type="Gene3D" id="1.10.10.10">
    <property type="entry name" value="Winged helix-like DNA-binding domain superfamily/Winged helix DNA-binding domain"/>
    <property type="match status" value="1"/>
</dbReference>
<proteinExistence type="predicted"/>
<dbReference type="InterPro" id="IPR045180">
    <property type="entry name" value="La_dom_prot"/>
</dbReference>
<dbReference type="AlphaFoldDB" id="A0A9W6U6P9"/>
<evidence type="ECO:0000256" key="3">
    <source>
        <dbReference type="SAM" id="MobiDB-lite"/>
    </source>
</evidence>
<sequence length="625" mass="66878">MATNPESGHGANPPPPLPSFAADGFLSSAGSPPYSRNAGDRSDEMDVMAQLASQYYASSRNRSVSAPIQPSALGPAWNSFADDTSVSAAAAATQRHQMQMQSLRPHQPPLPQGPPPPVLNIMVPPPPGDDAAVGAIGQAVQSLQLSGGEENAEPGQTPDATADLTGAPLPATFLRTICDQLEYYFCDENLLGDLFLLKNMNMDGYVKLELLASFGRVKKLTTDMEQIKKALELSTKLLLNEDETMVCRKEPLAPNQTYHGKLARTAIAYNLPEDASVASLRETFQGCGEISYLRLLKKNTTTGRNAVLKPPIAAGETYAIIEFVDDEMTKHAVLTLSDQYNWRTGMQVVLFDGTNCDKLKQKMFPVELGGDRRRAKSASALTRPVHVESVGEGLDDLREGKVNTGTVYSIRGAGGLITPTRQDSACISFRLIPDEDGNVDIRQGDYVSFTVGKNKKSGRKYASKVKLEFRPPASLTGEANNGGLSGLSALSGGSSSGNGQKDYFSPSPSRWESRSRAATVGAPPQPGAFRARSSSSGTRPKLNLSSPRMAQSPVHNSNNLGGNVLAPPPGLGLNGSNQLYRQAIGPDGTRGFGFRRTGGEPPEMAPELKFPVMERRRSRSSGGAW</sequence>
<dbReference type="InterPro" id="IPR024642">
    <property type="entry name" value="SUZ-C"/>
</dbReference>
<evidence type="ECO:0000259" key="4">
    <source>
        <dbReference type="PROSITE" id="PS50961"/>
    </source>
</evidence>
<evidence type="ECO:0000256" key="1">
    <source>
        <dbReference type="ARBA" id="ARBA00022884"/>
    </source>
</evidence>
<feature type="compositionally biased region" description="Polar residues" evidence="3">
    <location>
        <begin position="532"/>
        <end position="561"/>
    </location>
</feature>
<feature type="domain" description="HTH La-type RNA-binding" evidence="4">
    <location>
        <begin position="167"/>
        <end position="257"/>
    </location>
</feature>
<dbReference type="PROSITE" id="PS51938">
    <property type="entry name" value="SUZ_C"/>
    <property type="match status" value="1"/>
</dbReference>
<dbReference type="SUPFAM" id="SSF54928">
    <property type="entry name" value="RNA-binding domain, RBD"/>
    <property type="match status" value="1"/>
</dbReference>
<accession>A0A9W6U6P9</accession>
<reference evidence="6" key="1">
    <citation type="submission" date="2023-04" db="EMBL/GenBank/DDBJ databases">
        <title>Phytophthora fragariaefolia NBRC 109709.</title>
        <authorList>
            <person name="Ichikawa N."/>
            <person name="Sato H."/>
            <person name="Tonouchi N."/>
        </authorList>
    </citation>
    <scope>NUCLEOTIDE SEQUENCE</scope>
    <source>
        <strain evidence="6">NBRC 109709</strain>
    </source>
</reference>
<dbReference type="Pfam" id="PF05383">
    <property type="entry name" value="La"/>
    <property type="match status" value="1"/>
</dbReference>
<dbReference type="SUPFAM" id="SSF46785">
    <property type="entry name" value="Winged helix' DNA-binding domain"/>
    <property type="match status" value="1"/>
</dbReference>
<dbReference type="PROSITE" id="PS50961">
    <property type="entry name" value="HTH_LA"/>
    <property type="match status" value="1"/>
</dbReference>
<feature type="domain" description="SUZ-C" evidence="5">
    <location>
        <begin position="531"/>
        <end position="596"/>
    </location>
</feature>
<feature type="region of interest" description="Disordered" evidence="3">
    <location>
        <begin position="88"/>
        <end position="116"/>
    </location>
</feature>
<dbReference type="InterPro" id="IPR036390">
    <property type="entry name" value="WH_DNA-bd_sf"/>
</dbReference>
<organism evidence="6 7">
    <name type="scientific">Phytophthora fragariaefolia</name>
    <dbReference type="NCBI Taxonomy" id="1490495"/>
    <lineage>
        <taxon>Eukaryota</taxon>
        <taxon>Sar</taxon>
        <taxon>Stramenopiles</taxon>
        <taxon>Oomycota</taxon>
        <taxon>Peronosporomycetes</taxon>
        <taxon>Peronosporales</taxon>
        <taxon>Peronosporaceae</taxon>
        <taxon>Phytophthora</taxon>
    </lineage>
</organism>
<keyword evidence="7" id="KW-1185">Reference proteome</keyword>
<dbReference type="Gene3D" id="2.40.50.140">
    <property type="entry name" value="Nucleic acid-binding proteins"/>
    <property type="match status" value="1"/>
</dbReference>
<dbReference type="OrthoDB" id="435402at2759"/>
<dbReference type="InterPro" id="IPR006630">
    <property type="entry name" value="La_HTH"/>
</dbReference>
<dbReference type="SMART" id="SM00715">
    <property type="entry name" value="LA"/>
    <property type="match status" value="1"/>
</dbReference>
<dbReference type="Proteomes" id="UP001165121">
    <property type="component" value="Unassembled WGS sequence"/>
</dbReference>
<feature type="compositionally biased region" description="Low complexity" evidence="3">
    <location>
        <begin position="486"/>
        <end position="510"/>
    </location>
</feature>
<name>A0A9W6U6P9_9STRA</name>